<sequence>MQNILIAESSEEVQLILNEISLIDKAGIEVNPEIWCIVGKTTDNAESAHADINREGKELSLMNAIEKARKHDMRKYKTCEIQDKYGVAKTGQNNGPIFCALQSVKRHDKKRTLKQKSTSNKTKRIKSNSTEKHLLELVQQISLEERKLEIEERKERLRETKLLNYEKARQLGIKKELGYDE</sequence>
<gene>
    <name evidence="1" type="ORF">GMARGA_LOCUS14474</name>
</gene>
<name>A0ABN7V506_GIGMA</name>
<accession>A0ABN7V506</accession>
<keyword evidence="2" id="KW-1185">Reference proteome</keyword>
<evidence type="ECO:0000313" key="2">
    <source>
        <dbReference type="Proteomes" id="UP000789901"/>
    </source>
</evidence>
<dbReference type="EMBL" id="CAJVQB010009605">
    <property type="protein sequence ID" value="CAG8731831.1"/>
    <property type="molecule type" value="Genomic_DNA"/>
</dbReference>
<organism evidence="1 2">
    <name type="scientific">Gigaspora margarita</name>
    <dbReference type="NCBI Taxonomy" id="4874"/>
    <lineage>
        <taxon>Eukaryota</taxon>
        <taxon>Fungi</taxon>
        <taxon>Fungi incertae sedis</taxon>
        <taxon>Mucoromycota</taxon>
        <taxon>Glomeromycotina</taxon>
        <taxon>Glomeromycetes</taxon>
        <taxon>Diversisporales</taxon>
        <taxon>Gigasporaceae</taxon>
        <taxon>Gigaspora</taxon>
    </lineage>
</organism>
<protein>
    <submittedName>
        <fullName evidence="1">44520_t:CDS:1</fullName>
    </submittedName>
</protein>
<comment type="caution">
    <text evidence="1">The sequence shown here is derived from an EMBL/GenBank/DDBJ whole genome shotgun (WGS) entry which is preliminary data.</text>
</comment>
<proteinExistence type="predicted"/>
<dbReference type="Proteomes" id="UP000789901">
    <property type="component" value="Unassembled WGS sequence"/>
</dbReference>
<reference evidence="1 2" key="1">
    <citation type="submission" date="2021-06" db="EMBL/GenBank/DDBJ databases">
        <authorList>
            <person name="Kallberg Y."/>
            <person name="Tangrot J."/>
            <person name="Rosling A."/>
        </authorList>
    </citation>
    <scope>NUCLEOTIDE SEQUENCE [LARGE SCALE GENOMIC DNA]</scope>
    <source>
        <strain evidence="1 2">120-4 pot B 10/14</strain>
    </source>
</reference>
<evidence type="ECO:0000313" key="1">
    <source>
        <dbReference type="EMBL" id="CAG8731831.1"/>
    </source>
</evidence>